<dbReference type="GeneID" id="7201287"/>
<evidence type="ECO:0000313" key="2">
    <source>
        <dbReference type="EMBL" id="EEC48085.1"/>
    </source>
</evidence>
<dbReference type="HOGENOM" id="CLU_512413_0_0_1"/>
<evidence type="ECO:0000313" key="3">
    <source>
        <dbReference type="Proteomes" id="UP000000759"/>
    </source>
</evidence>
<evidence type="ECO:0000256" key="1">
    <source>
        <dbReference type="SAM" id="MobiDB-lite"/>
    </source>
</evidence>
<keyword evidence="3" id="KW-1185">Reference proteome</keyword>
<feature type="region of interest" description="Disordered" evidence="1">
    <location>
        <begin position="373"/>
        <end position="396"/>
    </location>
</feature>
<organism evidence="2 3">
    <name type="scientific">Phaeodactylum tricornutum (strain CCAP 1055/1)</name>
    <dbReference type="NCBI Taxonomy" id="556484"/>
    <lineage>
        <taxon>Eukaryota</taxon>
        <taxon>Sar</taxon>
        <taxon>Stramenopiles</taxon>
        <taxon>Ochrophyta</taxon>
        <taxon>Bacillariophyta</taxon>
        <taxon>Bacillariophyceae</taxon>
        <taxon>Bacillariophycidae</taxon>
        <taxon>Naviculales</taxon>
        <taxon>Phaeodactylaceae</taxon>
        <taxon>Phaeodactylum</taxon>
    </lineage>
</organism>
<name>B7G0H2_PHATC</name>
<reference evidence="3" key="2">
    <citation type="submission" date="2008-08" db="EMBL/GenBank/DDBJ databases">
        <authorList>
            <consortium name="Diatom Consortium"/>
            <person name="Grigoriev I."/>
            <person name="Grimwood J."/>
            <person name="Kuo A."/>
            <person name="Otillar R.P."/>
            <person name="Salamov A."/>
            <person name="Detter J.C."/>
            <person name="Lindquist E."/>
            <person name="Shapiro H."/>
            <person name="Lucas S."/>
            <person name="Glavina del Rio T."/>
            <person name="Pitluck S."/>
            <person name="Rokhsar D."/>
            <person name="Bowler C."/>
        </authorList>
    </citation>
    <scope>GENOME REANNOTATION</scope>
    <source>
        <strain evidence="3">CCAP 1055/1</strain>
    </source>
</reference>
<feature type="compositionally biased region" description="Polar residues" evidence="1">
    <location>
        <begin position="102"/>
        <end position="113"/>
    </location>
</feature>
<dbReference type="KEGG" id="pti:PHATRDRAFT_46216"/>
<feature type="region of interest" description="Disordered" evidence="1">
    <location>
        <begin position="102"/>
        <end position="194"/>
    </location>
</feature>
<dbReference type="Proteomes" id="UP000000759">
    <property type="component" value="Chromosome 9"/>
</dbReference>
<proteinExistence type="predicted"/>
<gene>
    <name evidence="2" type="ORF">PHATRDRAFT_46216</name>
</gene>
<feature type="compositionally biased region" description="Polar residues" evidence="1">
    <location>
        <begin position="124"/>
        <end position="136"/>
    </location>
</feature>
<dbReference type="RefSeq" id="XP_002180677.1">
    <property type="nucleotide sequence ID" value="XM_002180641.1"/>
</dbReference>
<sequence>MPERRLRSTTEIILCYPDSCVSLGRTHETMPFYSDTEGAKSNRSPANRSVTDGSECKEANLLLSLASSHNRDHRASSSAVTPSPMFGNDDRSFISTEKQISSLGSTSGRNFHSSPFELPGRRSFPTNINRSLAQPNSDDDEPSPNRKLKAEVAGILSQSAKKRRKQKIQGESLSDSSYIESEIHPNPSPGQRVISPTFETGRYDDDMTIPPHAMAPYPPHYASIPYPAPYGMMPIYPHGYGPPTAMGFAHPGYAPPYYGLMPPPLPAAHAAAAAAAHYHHQQQLQKRNEASVASRSSPLSRPDSSASSESESVSSASSSPTPCTRIRGESMKCIKIDRPFPGYEYASGRKATPLDTPKMPDFQRLVNFPDFLSKKQSEEDSVGRRPVSNRNSASPPPGKKYCVMCGRLRLCSTTGRSHNSNDAKKEEIAHIIPRQNKGVCTSCDVAVWSVTEVPGLDIKWCKGCKNFLPWEKFGEKGLATKCVRCRDRQKVKYAIKKYGKTKGQKSKNLFLTVGGEDDLLAARHLSCLRASP</sequence>
<dbReference type="PaxDb" id="2850-Phatr46216"/>
<feature type="compositionally biased region" description="Basic and acidic residues" evidence="1">
    <location>
        <begin position="373"/>
        <end position="383"/>
    </location>
</feature>
<accession>B7G0H2</accession>
<dbReference type="EMBL" id="CM000612">
    <property type="protein sequence ID" value="EEC48085.1"/>
    <property type="molecule type" value="Genomic_DNA"/>
</dbReference>
<dbReference type="OrthoDB" id="49093at2759"/>
<feature type="region of interest" description="Disordered" evidence="1">
    <location>
        <begin position="32"/>
        <end position="53"/>
    </location>
</feature>
<feature type="compositionally biased region" description="Low complexity" evidence="1">
    <location>
        <begin position="294"/>
        <end position="319"/>
    </location>
</feature>
<feature type="compositionally biased region" description="Polar residues" evidence="1">
    <location>
        <begin position="39"/>
        <end position="52"/>
    </location>
</feature>
<protein>
    <submittedName>
        <fullName evidence="2">Uncharacterized protein</fullName>
    </submittedName>
</protein>
<feature type="compositionally biased region" description="Low complexity" evidence="1">
    <location>
        <begin position="272"/>
        <end position="285"/>
    </location>
</feature>
<dbReference type="AlphaFoldDB" id="B7G0H2"/>
<feature type="region of interest" description="Disordered" evidence="1">
    <location>
        <begin position="272"/>
        <end position="324"/>
    </location>
</feature>
<feature type="compositionally biased region" description="Polar residues" evidence="1">
    <location>
        <begin position="169"/>
        <end position="179"/>
    </location>
</feature>
<dbReference type="InParanoid" id="B7G0H2"/>
<feature type="region of interest" description="Disordered" evidence="1">
    <location>
        <begin position="68"/>
        <end position="90"/>
    </location>
</feature>
<dbReference type="eggNOG" id="ENOG502STWG">
    <property type="taxonomic scope" value="Eukaryota"/>
</dbReference>
<reference evidence="2 3" key="1">
    <citation type="journal article" date="2008" name="Nature">
        <title>The Phaeodactylum genome reveals the evolutionary history of diatom genomes.</title>
        <authorList>
            <person name="Bowler C."/>
            <person name="Allen A.E."/>
            <person name="Badger J.H."/>
            <person name="Grimwood J."/>
            <person name="Jabbari K."/>
            <person name="Kuo A."/>
            <person name="Maheswari U."/>
            <person name="Martens C."/>
            <person name="Maumus F."/>
            <person name="Otillar R.P."/>
            <person name="Rayko E."/>
            <person name="Salamov A."/>
            <person name="Vandepoele K."/>
            <person name="Beszteri B."/>
            <person name="Gruber A."/>
            <person name="Heijde M."/>
            <person name="Katinka M."/>
            <person name="Mock T."/>
            <person name="Valentin K."/>
            <person name="Verret F."/>
            <person name="Berges J.A."/>
            <person name="Brownlee C."/>
            <person name="Cadoret J.P."/>
            <person name="Chiovitti A."/>
            <person name="Choi C.J."/>
            <person name="Coesel S."/>
            <person name="De Martino A."/>
            <person name="Detter J.C."/>
            <person name="Durkin C."/>
            <person name="Falciatore A."/>
            <person name="Fournet J."/>
            <person name="Haruta M."/>
            <person name="Huysman M.J."/>
            <person name="Jenkins B.D."/>
            <person name="Jiroutova K."/>
            <person name="Jorgensen R.E."/>
            <person name="Joubert Y."/>
            <person name="Kaplan A."/>
            <person name="Kroger N."/>
            <person name="Kroth P.G."/>
            <person name="La Roche J."/>
            <person name="Lindquist E."/>
            <person name="Lommer M."/>
            <person name="Martin-Jezequel V."/>
            <person name="Lopez P.J."/>
            <person name="Lucas S."/>
            <person name="Mangogna M."/>
            <person name="McGinnis K."/>
            <person name="Medlin L.K."/>
            <person name="Montsant A."/>
            <person name="Oudot-Le Secq M.P."/>
            <person name="Napoli C."/>
            <person name="Obornik M."/>
            <person name="Parker M.S."/>
            <person name="Petit J.L."/>
            <person name="Porcel B.M."/>
            <person name="Poulsen N."/>
            <person name="Robison M."/>
            <person name="Rychlewski L."/>
            <person name="Rynearson T.A."/>
            <person name="Schmutz J."/>
            <person name="Shapiro H."/>
            <person name="Siaut M."/>
            <person name="Stanley M."/>
            <person name="Sussman M.R."/>
            <person name="Taylor A.R."/>
            <person name="Vardi A."/>
            <person name="von Dassow P."/>
            <person name="Vyverman W."/>
            <person name="Willis A."/>
            <person name="Wyrwicz L.S."/>
            <person name="Rokhsar D.S."/>
            <person name="Weissenbach J."/>
            <person name="Armbrust E.V."/>
            <person name="Green B.R."/>
            <person name="Van de Peer Y."/>
            <person name="Grigoriev I.V."/>
        </authorList>
    </citation>
    <scope>NUCLEOTIDE SEQUENCE [LARGE SCALE GENOMIC DNA]</scope>
    <source>
        <strain evidence="2 3">CCAP 1055/1</strain>
    </source>
</reference>